<proteinExistence type="inferred from homology"/>
<keyword evidence="3 10" id="KW-0812">Transmembrane</keyword>
<keyword evidence="6 14" id="KW-0560">Oxidoreductase</keyword>
<dbReference type="OrthoDB" id="9768289at2"/>
<feature type="domain" description="Fatty acid desaturase" evidence="11">
    <location>
        <begin position="12"/>
        <end position="226"/>
    </location>
</feature>
<name>A0A0Q9YAQ4_9GAMM</name>
<evidence type="ECO:0000256" key="8">
    <source>
        <dbReference type="ARBA" id="ARBA00023098"/>
    </source>
</evidence>
<sequence length="394" mass="45219">MENFFYGLCNLSWWGYIVVTLVTTQITIAGVTIFLHRHQAHRALDLHPIISHAFRFWLWIGTGMVTKEWASIHRKHHARCETAEDPHSPQIMGIKTVLWHGAELYRKESRNKETLERYGQGTPDDWLERNVYSKYPKLGILSFLALELLLFGVPGLAVWSIQMAWIPFWAAGVVNGIGHYWGYRNFECKDEARNLSPLGIFIGGEELHNNHHTYPTSAKLSAKWWEFDMGWGIICVLSFLGLARVKRVIPKAHTAPNKMQIDTDTLKALIANRFQIMACYSKKVIAPTFSQEAQNLKSVKNQVLDKMKDLMMRESSLLKPQAKINLQNVLSENRSLSLVYDFRERLQSIWGQTQAKEKELITALQLWCKEAEATGIKSLEEFSAYIKSLCLAPT</sequence>
<dbReference type="AlphaFoldDB" id="A0A0Q9YAQ4"/>
<comment type="similarity">
    <text evidence="2">Belongs to the fatty acid desaturase type 2 family.</text>
</comment>
<reference evidence="13" key="1">
    <citation type="submission" date="2015-09" db="EMBL/GenBank/DDBJ databases">
        <title>Draft Genome Sequences of Two Novel Amoeba-resistant Intranuclear Bacteria, Candidatus Berkiella cookevillensis and Candidatus Berkiella aquae.</title>
        <authorList>
            <person name="Mehari Y.T."/>
            <person name="Arivett B.A."/>
            <person name="Farone A.L."/>
            <person name="Gunderson J.H."/>
            <person name="Farone M.B."/>
        </authorList>
    </citation>
    <scope>NUCLEOTIDE SEQUENCE [LARGE SCALE GENOMIC DNA]</scope>
    <source>
        <strain evidence="13">CC99</strain>
    </source>
</reference>
<evidence type="ECO:0000259" key="11">
    <source>
        <dbReference type="Pfam" id="PF00487"/>
    </source>
</evidence>
<dbReference type="CDD" id="cd03505">
    <property type="entry name" value="Delta9-FADS-like"/>
    <property type="match status" value="1"/>
</dbReference>
<keyword evidence="4" id="KW-0276">Fatty acid metabolism</keyword>
<keyword evidence="8" id="KW-0443">Lipid metabolism</keyword>
<evidence type="ECO:0000256" key="9">
    <source>
        <dbReference type="ARBA" id="ARBA00023136"/>
    </source>
</evidence>
<organism evidence="13">
    <name type="scientific">Candidatus Berkiella cookevillensis</name>
    <dbReference type="NCBI Taxonomy" id="437022"/>
    <lineage>
        <taxon>Bacteria</taxon>
        <taxon>Pseudomonadati</taxon>
        <taxon>Pseudomonadota</taxon>
        <taxon>Gammaproteobacteria</taxon>
        <taxon>Candidatus Berkiellales</taxon>
        <taxon>Candidatus Berkiellaceae</taxon>
        <taxon>Candidatus Berkiella</taxon>
    </lineage>
</organism>
<evidence type="ECO:0000256" key="1">
    <source>
        <dbReference type="ARBA" id="ARBA00004141"/>
    </source>
</evidence>
<dbReference type="InterPro" id="IPR005804">
    <property type="entry name" value="FA_desaturase_dom"/>
</dbReference>
<evidence type="ECO:0000256" key="7">
    <source>
        <dbReference type="ARBA" id="ARBA00023004"/>
    </source>
</evidence>
<evidence type="ECO:0000256" key="6">
    <source>
        <dbReference type="ARBA" id="ARBA00023002"/>
    </source>
</evidence>
<dbReference type="GO" id="GO:0016717">
    <property type="term" value="F:oxidoreductase activity, acting on paired donors, with oxidation of a pair of donors resulting in the reduction of molecular oxygen to two molecules of water"/>
    <property type="evidence" value="ECO:0007669"/>
    <property type="project" value="InterPro"/>
</dbReference>
<evidence type="ECO:0000256" key="2">
    <source>
        <dbReference type="ARBA" id="ARBA00008749"/>
    </source>
</evidence>
<dbReference type="Pfam" id="PF01610">
    <property type="entry name" value="DDE_Tnp_ISL3"/>
    <property type="match status" value="1"/>
</dbReference>
<accession>A0A0Q9YAQ4</accession>
<dbReference type="GO" id="GO:0016020">
    <property type="term" value="C:membrane"/>
    <property type="evidence" value="ECO:0007669"/>
    <property type="project" value="UniProtKB-SubCell"/>
</dbReference>
<gene>
    <name evidence="14" type="ORF">CC99x_011760</name>
    <name evidence="13" type="ORF">CC99x_02082</name>
</gene>
<dbReference type="Pfam" id="PF00487">
    <property type="entry name" value="FA_desaturase"/>
    <property type="match status" value="1"/>
</dbReference>
<keyword evidence="15" id="KW-1185">Reference proteome</keyword>
<evidence type="ECO:0000256" key="10">
    <source>
        <dbReference type="SAM" id="Phobius"/>
    </source>
</evidence>
<keyword evidence="5 10" id="KW-1133">Transmembrane helix</keyword>
<reference evidence="14" key="3">
    <citation type="submission" date="2021-06" db="EMBL/GenBank/DDBJ databases">
        <title>Genomic Description and Analysis of Intracellular Bacteria, Candidatus Berkiella cookevillensis and Candidatus Berkiella aquae.</title>
        <authorList>
            <person name="Kidane D.T."/>
            <person name="Mehari Y.T."/>
            <person name="Rice F.C."/>
            <person name="Arivett B.A."/>
            <person name="Farone A.L."/>
            <person name="Berk S.G."/>
            <person name="Farone M.B."/>
        </authorList>
    </citation>
    <scope>NUCLEOTIDE SEQUENCE</scope>
    <source>
        <strain evidence="14">CC99</strain>
    </source>
</reference>
<evidence type="ECO:0000256" key="4">
    <source>
        <dbReference type="ARBA" id="ARBA00022832"/>
    </source>
</evidence>
<dbReference type="Proteomes" id="UP000051494">
    <property type="component" value="Unassembled WGS sequence"/>
</dbReference>
<evidence type="ECO:0000313" key="14">
    <source>
        <dbReference type="EMBL" id="MCS5709571.1"/>
    </source>
</evidence>
<feature type="domain" description="Transposase IS204/IS1001/IS1096/IS1165 DDE" evidence="12">
    <location>
        <begin position="270"/>
        <end position="387"/>
    </location>
</feature>
<evidence type="ECO:0000313" key="15">
    <source>
        <dbReference type="Proteomes" id="UP000051494"/>
    </source>
</evidence>
<dbReference type="PANTHER" id="PTHR11351">
    <property type="entry name" value="ACYL-COA DESATURASE"/>
    <property type="match status" value="1"/>
</dbReference>
<feature type="transmembrane region" description="Helical" evidence="10">
    <location>
        <begin position="13"/>
        <end position="35"/>
    </location>
</feature>
<feature type="transmembrane region" description="Helical" evidence="10">
    <location>
        <begin position="138"/>
        <end position="161"/>
    </location>
</feature>
<dbReference type="EC" id="1.14.19.-" evidence="14"/>
<comment type="subcellular location">
    <subcellularLocation>
        <location evidence="1">Membrane</location>
        <topology evidence="1">Multi-pass membrane protein</topology>
    </subcellularLocation>
</comment>
<evidence type="ECO:0000313" key="13">
    <source>
        <dbReference type="EMBL" id="KRG17787.1"/>
    </source>
</evidence>
<keyword evidence="9 10" id="KW-0472">Membrane</keyword>
<dbReference type="EMBL" id="LKHV02000001">
    <property type="protein sequence ID" value="MCS5709571.1"/>
    <property type="molecule type" value="Genomic_DNA"/>
</dbReference>
<dbReference type="GO" id="GO:0006631">
    <property type="term" value="P:fatty acid metabolic process"/>
    <property type="evidence" value="ECO:0007669"/>
    <property type="project" value="UniProtKB-KW"/>
</dbReference>
<evidence type="ECO:0000256" key="5">
    <source>
        <dbReference type="ARBA" id="ARBA00022989"/>
    </source>
</evidence>
<dbReference type="PATRIC" id="fig|1590042.3.peg.2128"/>
<protein>
    <submittedName>
        <fullName evidence="13">Fatty acid desaturase</fullName>
        <ecNumber evidence="14">1.14.19.-</ecNumber>
    </submittedName>
</protein>
<dbReference type="EMBL" id="LKHV01000012">
    <property type="protein sequence ID" value="KRG17787.1"/>
    <property type="molecule type" value="Genomic_DNA"/>
</dbReference>
<evidence type="ECO:0000259" key="12">
    <source>
        <dbReference type="Pfam" id="PF01610"/>
    </source>
</evidence>
<evidence type="ECO:0000256" key="3">
    <source>
        <dbReference type="ARBA" id="ARBA00022692"/>
    </source>
</evidence>
<dbReference type="RefSeq" id="WP_057625182.1">
    <property type="nucleotide sequence ID" value="NZ_LKHV02000001.1"/>
</dbReference>
<dbReference type="PANTHER" id="PTHR11351:SF33">
    <property type="entry name" value="DELTA-9 FATTY ACID DESATURASE, DESA"/>
    <property type="match status" value="1"/>
</dbReference>
<keyword evidence="7" id="KW-0408">Iron</keyword>
<dbReference type="InterPro" id="IPR002560">
    <property type="entry name" value="Transposase_DDE"/>
</dbReference>
<dbReference type="InterPro" id="IPR015876">
    <property type="entry name" value="Acyl-CoA_DS"/>
</dbReference>
<dbReference type="STRING" id="437022.CC99x_02082"/>
<comment type="caution">
    <text evidence="13">The sequence shown here is derived from an EMBL/GenBank/DDBJ whole genome shotgun (WGS) entry which is preliminary data.</text>
</comment>
<reference evidence="14" key="2">
    <citation type="journal article" date="2016" name="Genome Announc.">
        <title>Draft Genome Sequences of Two Novel Amoeba-Resistant Intranuclear Bacteria, 'Candidatus Berkiella cookevillensis' and 'Candidatus Berkiella aquae'.</title>
        <authorList>
            <person name="Mehari Y.T."/>
            <person name="Arivett B.A."/>
            <person name="Farone A.L."/>
            <person name="Gunderson J.H."/>
            <person name="Farone M.B."/>
        </authorList>
    </citation>
    <scope>NUCLEOTIDE SEQUENCE</scope>
    <source>
        <strain evidence="14">CC99</strain>
    </source>
</reference>